<dbReference type="InterPro" id="IPR042208">
    <property type="entry name" value="D-ser_dehydrat-like_sf"/>
</dbReference>
<evidence type="ECO:0000256" key="1">
    <source>
        <dbReference type="ARBA" id="ARBA00005323"/>
    </source>
</evidence>
<gene>
    <name evidence="5" type="ORF">C7M71_029675</name>
</gene>
<evidence type="ECO:0000259" key="4">
    <source>
        <dbReference type="SMART" id="SM01119"/>
    </source>
</evidence>
<dbReference type="Pfam" id="PF14031">
    <property type="entry name" value="D-ser_dehydrat"/>
    <property type="match status" value="1"/>
</dbReference>
<dbReference type="InterPro" id="IPR001608">
    <property type="entry name" value="Ala_racemase_N"/>
</dbReference>
<evidence type="ECO:0000313" key="6">
    <source>
        <dbReference type="Proteomes" id="UP000249340"/>
    </source>
</evidence>
<dbReference type="InterPro" id="IPR026956">
    <property type="entry name" value="D-ser_dehydrat-like_dom"/>
</dbReference>
<dbReference type="InterPro" id="IPR051466">
    <property type="entry name" value="D-amino_acid_metab_enzyme"/>
</dbReference>
<dbReference type="EMBL" id="CP031264">
    <property type="protein sequence ID" value="AXI80930.1"/>
    <property type="molecule type" value="Genomic_DNA"/>
</dbReference>
<keyword evidence="2" id="KW-0456">Lyase</keyword>
<feature type="compositionally biased region" description="Pro residues" evidence="3">
    <location>
        <begin position="1"/>
        <end position="22"/>
    </location>
</feature>
<keyword evidence="6" id="KW-1185">Reference proteome</keyword>
<dbReference type="PANTHER" id="PTHR28004:SF8">
    <property type="entry name" value="D-SERINE DEAMINASE"/>
    <property type="match status" value="1"/>
</dbReference>
<dbReference type="Gene3D" id="2.40.37.20">
    <property type="entry name" value="D-serine dehydratase-like domain"/>
    <property type="match status" value="1"/>
</dbReference>
<dbReference type="GO" id="GO:0016829">
    <property type="term" value="F:lyase activity"/>
    <property type="evidence" value="ECO:0007669"/>
    <property type="project" value="UniProtKB-KW"/>
</dbReference>
<comment type="similarity">
    <text evidence="1">Belongs to the DSD1 family.</text>
</comment>
<proteinExistence type="inferred from homology"/>
<evidence type="ECO:0000256" key="3">
    <source>
        <dbReference type="SAM" id="MobiDB-lite"/>
    </source>
</evidence>
<evidence type="ECO:0000256" key="2">
    <source>
        <dbReference type="ARBA" id="ARBA00023239"/>
    </source>
</evidence>
<feature type="domain" description="D-serine dehydratase-like" evidence="4">
    <location>
        <begin position="341"/>
        <end position="437"/>
    </location>
</feature>
<dbReference type="PANTHER" id="PTHR28004">
    <property type="entry name" value="ZGC:162816-RELATED"/>
    <property type="match status" value="1"/>
</dbReference>
<name>A0A345T4M5_9ACTN</name>
<dbReference type="OrthoDB" id="9811417at2"/>
<feature type="region of interest" description="Disordered" evidence="3">
    <location>
        <begin position="1"/>
        <end position="48"/>
    </location>
</feature>
<dbReference type="AlphaFoldDB" id="A0A345T4M5"/>
<organism evidence="5 6">
    <name type="scientific">Peterkaempfera bronchialis</name>
    <dbReference type="NCBI Taxonomy" id="2126346"/>
    <lineage>
        <taxon>Bacteria</taxon>
        <taxon>Bacillati</taxon>
        <taxon>Actinomycetota</taxon>
        <taxon>Actinomycetes</taxon>
        <taxon>Kitasatosporales</taxon>
        <taxon>Streptomycetaceae</taxon>
        <taxon>Peterkaempfera</taxon>
    </lineage>
</organism>
<accession>A0A345T4M5</accession>
<protein>
    <submittedName>
        <fullName evidence="5">Amino acid deaminase</fullName>
    </submittedName>
</protein>
<dbReference type="InterPro" id="IPR029066">
    <property type="entry name" value="PLP-binding_barrel"/>
</dbReference>
<sequence length="450" mass="47594">MAPLPDPAQIPDPARTPDPAQIPDPAQATRSLSAAAPARDDGAAGRHFRALPPSTAQLTLGQVAAAGLNLFESDFEWPVMVLRERSLGANIAAMADYCARHGVSLAPHGKIALSPDLYRRQEQLGAWGVSVATPYQARVFRAGGARRVLLANELVHGGFAAWIQRELAADPGFAFLCYVDSVAGVRLLEQALDPDLPALPVLVEIGHHGGRTGCRTPDAALEVAAAAHGTAALSVVGVAGYEGSVSHGRDSEALAQVRAYLHTVRSALALLAEAGLLDPDAPEYVASAGGSLYFDLVAEVLSGWDLARPVRTVLRSGAYLTHDDGLYARLSPGTGGPFRPAIEVWSQVLSVPEPGLALLDAGRRDLSFDQGLPVPHTHRTADGPVPVHGWTVEDLNDQHLFLRTAPGAEPGVGDLVGFGISHPCTAHDKWQLVPIVDDDYRVVDTARCYF</sequence>
<dbReference type="Pfam" id="PF01168">
    <property type="entry name" value="Ala_racemase_N"/>
    <property type="match status" value="1"/>
</dbReference>
<dbReference type="KEGG" id="stri:C7M71_029675"/>
<dbReference type="Proteomes" id="UP000249340">
    <property type="component" value="Chromosome"/>
</dbReference>
<evidence type="ECO:0000313" key="5">
    <source>
        <dbReference type="EMBL" id="AXI80930.1"/>
    </source>
</evidence>
<dbReference type="Gene3D" id="3.20.20.10">
    <property type="entry name" value="Alanine racemase"/>
    <property type="match status" value="1"/>
</dbReference>
<dbReference type="SMART" id="SM01119">
    <property type="entry name" value="D-ser_dehydrat"/>
    <property type="match status" value="1"/>
</dbReference>
<dbReference type="SUPFAM" id="SSF51419">
    <property type="entry name" value="PLP-binding barrel"/>
    <property type="match status" value="1"/>
</dbReference>
<reference evidence="6" key="1">
    <citation type="submission" date="2018-07" db="EMBL/GenBank/DDBJ databases">
        <title>Streptacidiphilus bronchialis DSM 106435 chromosome.</title>
        <authorList>
            <person name="Batra D."/>
            <person name="Gulvik C.A."/>
        </authorList>
    </citation>
    <scope>NUCLEOTIDE SEQUENCE [LARGE SCALE GENOMIC DNA]</scope>
    <source>
        <strain evidence="6">DSM 106435</strain>
    </source>
</reference>